<keyword evidence="5 11" id="KW-0520">NAD</keyword>
<evidence type="ECO:0000313" key="15">
    <source>
        <dbReference type="EMBL" id="KIH86013.1"/>
    </source>
</evidence>
<comment type="catalytic activity">
    <reaction evidence="9 11">
        <text>a 2,3-saturated acyl-[ACP] + NAD(+) = a (2E)-enoyl-[ACP] + NADH + H(+)</text>
        <dbReference type="Rhea" id="RHEA:10240"/>
        <dbReference type="Rhea" id="RHEA-COMP:9925"/>
        <dbReference type="Rhea" id="RHEA-COMP:9926"/>
        <dbReference type="ChEBI" id="CHEBI:15378"/>
        <dbReference type="ChEBI" id="CHEBI:57540"/>
        <dbReference type="ChEBI" id="CHEBI:57945"/>
        <dbReference type="ChEBI" id="CHEBI:78784"/>
        <dbReference type="ChEBI" id="CHEBI:78785"/>
        <dbReference type="EC" id="1.3.1.9"/>
    </reaction>
</comment>
<keyword evidence="2 11" id="KW-0444">Lipid biosynthesis</keyword>
<feature type="binding site" evidence="11">
    <location>
        <begin position="139"/>
        <end position="140"/>
    </location>
    <ligand>
        <name>NAD(+)</name>
        <dbReference type="ChEBI" id="CHEBI:57540"/>
    </ligand>
</feature>
<accession>A0A0C2F4M2</accession>
<comment type="similarity">
    <text evidence="10 11">Belongs to the TER reductase family.</text>
</comment>
<feature type="binding site" evidence="11">
    <location>
        <begin position="74"/>
        <end position="75"/>
    </location>
    <ligand>
        <name>NAD(+)</name>
        <dbReference type="ChEBI" id="CHEBI:57540"/>
    </ligand>
</feature>
<comment type="function">
    <text evidence="11">Involved in the final reduction of the elongation cycle of fatty acid synthesis (FAS II). Catalyzes the reduction of a carbon-carbon double bond in an enoyl moiety that is covalently linked to an acyl carrier protein (ACP).</text>
</comment>
<dbReference type="PANTHER" id="PTHR37480:SF1">
    <property type="entry name" value="ENOYL-[ACYL-CARRIER-PROTEIN] REDUCTASE [NADH]"/>
    <property type="match status" value="1"/>
</dbReference>
<reference evidence="15 16" key="1">
    <citation type="submission" date="2015-01" db="EMBL/GenBank/DDBJ databases">
        <title>Complete genome of Pseudomonas batumici UCM B-321 producer of the batumin antibiotic with strong antistaphilococcal and potential anticancer activity.</title>
        <authorList>
            <person name="Klochko V.V."/>
            <person name="Zelena L.B."/>
            <person name="Elena K.A."/>
            <person name="Reva O.N."/>
        </authorList>
    </citation>
    <scope>NUCLEOTIDE SEQUENCE [LARGE SCALE GENOMIC DNA]</scope>
    <source>
        <strain evidence="15 16">UCM B-321</strain>
    </source>
</reference>
<evidence type="ECO:0000256" key="1">
    <source>
        <dbReference type="ARBA" id="ARBA00011245"/>
    </source>
</evidence>
<dbReference type="GO" id="GO:0051287">
    <property type="term" value="F:NAD binding"/>
    <property type="evidence" value="ECO:0007669"/>
    <property type="project" value="UniProtKB-UniRule"/>
</dbReference>
<evidence type="ECO:0000256" key="4">
    <source>
        <dbReference type="ARBA" id="ARBA00023002"/>
    </source>
</evidence>
<evidence type="ECO:0000256" key="5">
    <source>
        <dbReference type="ARBA" id="ARBA00023027"/>
    </source>
</evidence>
<dbReference type="Pfam" id="PF12241">
    <property type="entry name" value="Enoyl_reductase"/>
    <property type="match status" value="1"/>
</dbReference>
<name>A0A0C2F4M2_9PSED</name>
<dbReference type="UniPathway" id="UPA00094"/>
<dbReference type="PANTHER" id="PTHR37480">
    <property type="entry name" value="ENOYL-[ACYL-CARRIER-PROTEIN] REDUCTASE [NADH]"/>
    <property type="match status" value="1"/>
</dbReference>
<feature type="domain" description="Trans-2-enoyl-CoA reductase catalytic" evidence="13">
    <location>
        <begin position="82"/>
        <end position="313"/>
    </location>
</feature>
<feature type="domain" description="Trans-2-enoyl-CoA reductase-like NAD(P)H binding" evidence="14">
    <location>
        <begin position="2"/>
        <end position="79"/>
    </location>
</feature>
<protein>
    <recommendedName>
        <fullName evidence="11">Enoyl-[acyl-carrier-protein] reductase [NADH]</fullName>
        <shortName evidence="11">ENR</shortName>
        <ecNumber evidence="11">1.3.1.9</ecNumber>
    </recommendedName>
</protein>
<dbReference type="InterPro" id="IPR050048">
    <property type="entry name" value="FabV-like_NADH_b"/>
</dbReference>
<dbReference type="FunFam" id="3.40.50.720:FF:000221">
    <property type="entry name" value="Enoyl-[acyl-carrier-protein] reductase [NADH]"/>
    <property type="match status" value="1"/>
</dbReference>
<gene>
    <name evidence="11" type="primary">fabV</name>
    <name evidence="15" type="ORF">UCMB321_0380</name>
</gene>
<evidence type="ECO:0000259" key="14">
    <source>
        <dbReference type="Pfam" id="PF12242"/>
    </source>
</evidence>
<feature type="site" description="Plays an important role in discriminating NADH against NADPH" evidence="11">
    <location>
        <position position="75"/>
    </location>
</feature>
<dbReference type="STRING" id="226910.UCMB321_0380"/>
<evidence type="ECO:0000256" key="7">
    <source>
        <dbReference type="ARBA" id="ARBA00023160"/>
    </source>
</evidence>
<dbReference type="InterPro" id="IPR024906">
    <property type="entry name" value="Eno_Rdtase_FAD-bd_dom"/>
</dbReference>
<dbReference type="Pfam" id="PF07055">
    <property type="entry name" value="Eno-Rase_FAD_bd"/>
    <property type="match status" value="1"/>
</dbReference>
<evidence type="ECO:0000256" key="8">
    <source>
        <dbReference type="ARBA" id="ARBA00048302"/>
    </source>
</evidence>
<dbReference type="PATRIC" id="fig|226910.6.peg.381"/>
<dbReference type="AlphaFoldDB" id="A0A0C2F4M2"/>
<evidence type="ECO:0000259" key="12">
    <source>
        <dbReference type="Pfam" id="PF07055"/>
    </source>
</evidence>
<sequence>MIVNPRVKGFICTTAHPAGCRANVDEQIRFIREQAPIANAPKRVLVIGASTGYGLASRITAAFGCNARTIGVFFEKPASRNRTASAGWYNSAAFQCAADNAGLYAKSINGDAFSDAVKEKTIEMIKADLGQIDLLVYSLASPRRLHPVTGTLHSSVLKPIGKTVTQIGLDTDRELIKSFTLQPAVQQEIDDTVVVMGADDWERWVHQLSEAGVLAPGCKTTVYTYIGEKVTRDIYWDGTIGAAKKDLDRAAAMLSSNGVEASVSVLKAVVTQSSAAIPVMPLYLALLFKLMKQDGSHEGCIEQIYRLFSECLYNTDPRLDEGGRNRVDDRETRHEIQAEVEKLWPQVTTENLNSISDFQGFRAEFLKLFGFGLTEIDYETDFDVDVKINGLLDLTQ</sequence>
<dbReference type="EMBL" id="JXDG01000003">
    <property type="protein sequence ID" value="KIH86013.1"/>
    <property type="molecule type" value="Genomic_DNA"/>
</dbReference>
<proteinExistence type="inferred from homology"/>
<dbReference type="InterPro" id="IPR010758">
    <property type="entry name" value="Trans-2-enoyl-CoA_reductase"/>
</dbReference>
<organism evidence="15 16">
    <name type="scientific">Pseudomonas batumici</name>
    <dbReference type="NCBI Taxonomy" id="226910"/>
    <lineage>
        <taxon>Bacteria</taxon>
        <taxon>Pseudomonadati</taxon>
        <taxon>Pseudomonadota</taxon>
        <taxon>Gammaproteobacteria</taxon>
        <taxon>Pseudomonadales</taxon>
        <taxon>Pseudomonadaceae</taxon>
        <taxon>Pseudomonas</taxon>
    </lineage>
</organism>
<dbReference type="RefSeq" id="WP_040063406.1">
    <property type="nucleotide sequence ID" value="NZ_JXDG01000003.1"/>
</dbReference>
<evidence type="ECO:0000256" key="3">
    <source>
        <dbReference type="ARBA" id="ARBA00022832"/>
    </source>
</evidence>
<evidence type="ECO:0000256" key="10">
    <source>
        <dbReference type="ARBA" id="ARBA00060887"/>
    </source>
</evidence>
<evidence type="ECO:0000259" key="13">
    <source>
        <dbReference type="Pfam" id="PF12241"/>
    </source>
</evidence>
<feature type="binding site" evidence="11">
    <location>
        <position position="244"/>
    </location>
    <ligand>
        <name>NAD(+)</name>
        <dbReference type="ChEBI" id="CHEBI:57540"/>
    </ligand>
</feature>
<comment type="subunit">
    <text evidence="1 11">Monomer.</text>
</comment>
<evidence type="ECO:0000256" key="6">
    <source>
        <dbReference type="ARBA" id="ARBA00023098"/>
    </source>
</evidence>
<evidence type="ECO:0000256" key="9">
    <source>
        <dbReference type="ARBA" id="ARBA00048572"/>
    </source>
</evidence>
<feature type="domain" description="Enoyl reductase FAD binding" evidence="12">
    <location>
        <begin position="319"/>
        <end position="381"/>
    </location>
</feature>
<comment type="pathway">
    <text evidence="11">Lipid metabolism; fatty acid biosynthesis.</text>
</comment>
<feature type="binding site" evidence="11">
    <location>
        <begin position="269"/>
        <end position="271"/>
    </location>
    <ligand>
        <name>NAD(+)</name>
        <dbReference type="ChEBI" id="CHEBI:57540"/>
    </ligand>
</feature>
<keyword evidence="4 11" id="KW-0560">Oxidoreductase</keyword>
<evidence type="ECO:0000313" key="16">
    <source>
        <dbReference type="Proteomes" id="UP000031535"/>
    </source>
</evidence>
<feature type="binding site" evidence="11">
    <location>
        <position position="225"/>
    </location>
    <ligand>
        <name>substrate</name>
    </ligand>
</feature>
<comment type="caution">
    <text evidence="15">The sequence shown here is derived from an EMBL/GenBank/DDBJ whole genome shotgun (WGS) entry which is preliminary data.</text>
</comment>
<feature type="binding site" evidence="11">
    <location>
        <begin position="111"/>
        <end position="112"/>
    </location>
    <ligand>
        <name>NAD(+)</name>
        <dbReference type="ChEBI" id="CHEBI:57540"/>
    </ligand>
</feature>
<dbReference type="GO" id="GO:0004318">
    <property type="term" value="F:enoyl-[acyl-carrier-protein] reductase (NADH) activity"/>
    <property type="evidence" value="ECO:0007669"/>
    <property type="project" value="UniProtKB-UniRule"/>
</dbReference>
<dbReference type="GO" id="GO:0006633">
    <property type="term" value="P:fatty acid biosynthetic process"/>
    <property type="evidence" value="ECO:0007669"/>
    <property type="project" value="UniProtKB-UniRule"/>
</dbReference>
<dbReference type="NCBIfam" id="NF043048">
    <property type="entry name" value="EnoyACPredFabV"/>
    <property type="match status" value="1"/>
</dbReference>
<dbReference type="HAMAP" id="MF_01838">
    <property type="entry name" value="FabV_reductase"/>
    <property type="match status" value="1"/>
</dbReference>
<comment type="catalytic activity">
    <reaction evidence="8">
        <text>a 2,3-saturated acyl-CoA + NAD(+) = a (2E)-enoyl-CoA + NADH + H(+)</text>
        <dbReference type="Rhea" id="RHEA:18177"/>
        <dbReference type="ChEBI" id="CHEBI:15378"/>
        <dbReference type="ChEBI" id="CHEBI:57540"/>
        <dbReference type="ChEBI" id="CHEBI:57945"/>
        <dbReference type="ChEBI" id="CHEBI:58856"/>
        <dbReference type="ChEBI" id="CHEBI:65111"/>
        <dbReference type="EC" id="1.3.1.44"/>
    </reaction>
</comment>
<keyword evidence="16" id="KW-1185">Reference proteome</keyword>
<dbReference type="OrthoDB" id="9802260at2"/>
<evidence type="ECO:0000256" key="2">
    <source>
        <dbReference type="ARBA" id="ARBA00022516"/>
    </source>
</evidence>
<dbReference type="InterPro" id="IPR024910">
    <property type="entry name" value="Enoyl-CoA_Rdtase_cat_dom"/>
</dbReference>
<keyword evidence="7 11" id="KW-0275">Fatty acid biosynthesis</keyword>
<feature type="binding site" evidence="11">
    <location>
        <begin position="48"/>
        <end position="53"/>
    </location>
    <ligand>
        <name>NAD(+)</name>
        <dbReference type="ChEBI" id="CHEBI:57540"/>
    </ligand>
</feature>
<dbReference type="EC" id="1.3.1.9" evidence="11"/>
<dbReference type="Pfam" id="PF12242">
    <property type="entry name" value="Eno-Rase_NADH_b"/>
    <property type="match status" value="1"/>
</dbReference>
<dbReference type="NCBIfam" id="NF010177">
    <property type="entry name" value="PRK13656.1"/>
    <property type="match status" value="1"/>
</dbReference>
<dbReference type="Proteomes" id="UP000031535">
    <property type="component" value="Unassembled WGS sequence"/>
</dbReference>
<feature type="active site" description="Proton donor" evidence="11">
    <location>
        <position position="235"/>
    </location>
</feature>
<dbReference type="GO" id="GO:0050343">
    <property type="term" value="F:trans-2-enoyl-CoA reductase (NADH) activity"/>
    <property type="evidence" value="ECO:0007669"/>
    <property type="project" value="UniProtKB-EC"/>
</dbReference>
<keyword evidence="3 11" id="KW-0276">Fatty acid metabolism</keyword>
<evidence type="ECO:0000256" key="11">
    <source>
        <dbReference type="HAMAP-Rule" id="MF_01838"/>
    </source>
</evidence>
<keyword evidence="6 11" id="KW-0443">Lipid metabolism</keyword>
<dbReference type="Gene3D" id="3.40.50.720">
    <property type="entry name" value="NAD(P)-binding Rossmann-like Domain"/>
    <property type="match status" value="1"/>
</dbReference>